<feature type="domain" description="NADP-dependent oxidoreductase" evidence="4">
    <location>
        <begin position="17"/>
        <end position="256"/>
    </location>
</feature>
<keyword evidence="2" id="KW-0521">NADP</keyword>
<dbReference type="InterPro" id="IPR036812">
    <property type="entry name" value="NAD(P)_OxRdtase_dom_sf"/>
</dbReference>
<protein>
    <submittedName>
        <fullName evidence="5">2,5-diketo-D-gluconic acid reductase</fullName>
    </submittedName>
</protein>
<dbReference type="PROSITE" id="PS00063">
    <property type="entry name" value="ALDOKETO_REDUCTASE_3"/>
    <property type="match status" value="1"/>
</dbReference>
<evidence type="ECO:0000313" key="5">
    <source>
        <dbReference type="EMBL" id="KID49392.1"/>
    </source>
</evidence>
<dbReference type="InterPro" id="IPR023210">
    <property type="entry name" value="NADP_OxRdtase_dom"/>
</dbReference>
<dbReference type="OrthoDB" id="9804790at2"/>
<dbReference type="Pfam" id="PF00248">
    <property type="entry name" value="Aldo_ket_red"/>
    <property type="match status" value="1"/>
</dbReference>
<reference evidence="5 6" key="1">
    <citation type="submission" date="2013-08" db="EMBL/GenBank/DDBJ databases">
        <title>An opportunistic ruminal bacterium that causes liver abscesses in cattle.</title>
        <authorList>
            <person name="Benahmed F.H."/>
            <person name="Rasmussen M."/>
            <person name="Harbottle H."/>
            <person name="Soppet D."/>
            <person name="Nagaraja T.G."/>
            <person name="Davidson M."/>
        </authorList>
    </citation>
    <scope>NUCLEOTIDE SEQUENCE [LARGE SCALE GENOMIC DNA]</scope>
    <source>
        <strain evidence="5 6">B35</strain>
    </source>
</reference>
<dbReference type="EMBL" id="AUZI01000012">
    <property type="protein sequence ID" value="KID49392.1"/>
    <property type="molecule type" value="Genomic_DNA"/>
</dbReference>
<dbReference type="Proteomes" id="UP000031184">
    <property type="component" value="Unassembled WGS sequence"/>
</dbReference>
<organism evidence="5 6">
    <name type="scientific">Fusobacterium necrophorum subsp. funduliforme B35</name>
    <dbReference type="NCBI Taxonomy" id="1226633"/>
    <lineage>
        <taxon>Bacteria</taxon>
        <taxon>Fusobacteriati</taxon>
        <taxon>Fusobacteriota</taxon>
        <taxon>Fusobacteriia</taxon>
        <taxon>Fusobacteriales</taxon>
        <taxon>Fusobacteriaceae</taxon>
        <taxon>Fusobacterium</taxon>
    </lineage>
</organism>
<dbReference type="SUPFAM" id="SSF51430">
    <property type="entry name" value="NAD(P)-linked oxidoreductase"/>
    <property type="match status" value="1"/>
</dbReference>
<comment type="similarity">
    <text evidence="1">Belongs to the aldo/keto reductase family.</text>
</comment>
<evidence type="ECO:0000256" key="3">
    <source>
        <dbReference type="ARBA" id="ARBA00023002"/>
    </source>
</evidence>
<gene>
    <name evidence="5" type="ORF">C095_04395</name>
</gene>
<dbReference type="Gene3D" id="3.20.20.100">
    <property type="entry name" value="NADP-dependent oxidoreductase domain"/>
    <property type="match status" value="1"/>
</dbReference>
<dbReference type="PANTHER" id="PTHR43827">
    <property type="entry name" value="2,5-DIKETO-D-GLUCONIC ACID REDUCTASE"/>
    <property type="match status" value="1"/>
</dbReference>
<dbReference type="GO" id="GO:0016616">
    <property type="term" value="F:oxidoreductase activity, acting on the CH-OH group of donors, NAD or NADP as acceptor"/>
    <property type="evidence" value="ECO:0007669"/>
    <property type="project" value="UniProtKB-ARBA"/>
</dbReference>
<name>A0A017H768_9FUSO</name>
<dbReference type="PANTHER" id="PTHR43827:SF3">
    <property type="entry name" value="NADP-DEPENDENT OXIDOREDUCTASE DOMAIN-CONTAINING PROTEIN"/>
    <property type="match status" value="1"/>
</dbReference>
<keyword evidence="3" id="KW-0560">Oxidoreductase</keyword>
<comment type="caution">
    <text evidence="5">The sequence shown here is derived from an EMBL/GenBank/DDBJ whole genome shotgun (WGS) entry which is preliminary data.</text>
</comment>
<dbReference type="InterPro" id="IPR018170">
    <property type="entry name" value="Aldo/ket_reductase_CS"/>
</dbReference>
<evidence type="ECO:0000256" key="1">
    <source>
        <dbReference type="ARBA" id="ARBA00007905"/>
    </source>
</evidence>
<dbReference type="PATRIC" id="fig|1226633.4.peg.887"/>
<sequence length="281" mass="32548">MKNVKLLNGVEMPILGFGVYQIPDLEECERVVSEAIEVGYRSIDTAQAYGNEEAVGNAVRKSGIDRKEFFITTKVWISNAGYEKAKASIDESLRKLQTDYIDLLLIHQPFGDYYGTYRAMEEYYRAGKLRAIGVSNFYPDRFVDIVNFVEIKPMVNQVETHVFNQQIIPQEIMREYGTQIESWGPFAEGRNNLFTNEILVKIGKKYNKTPAQVALRYLIQRDVVVIPKTVKKERMIQNFSVFDFELSEDDMKEILRLDQKESLFLSHHDPETVKFLVNYKG</sequence>
<dbReference type="AlphaFoldDB" id="A0A017H768"/>
<dbReference type="InterPro" id="IPR020471">
    <property type="entry name" value="AKR"/>
</dbReference>
<proteinExistence type="inferred from homology"/>
<evidence type="ECO:0000313" key="6">
    <source>
        <dbReference type="Proteomes" id="UP000031184"/>
    </source>
</evidence>
<dbReference type="RefSeq" id="WP_039121597.1">
    <property type="nucleotide sequence ID" value="NZ_AOJP01000001.1"/>
</dbReference>
<dbReference type="PIRSF" id="PIRSF000097">
    <property type="entry name" value="AKR"/>
    <property type="match status" value="1"/>
</dbReference>
<accession>A0A017H768</accession>
<evidence type="ECO:0000259" key="4">
    <source>
        <dbReference type="Pfam" id="PF00248"/>
    </source>
</evidence>
<dbReference type="FunFam" id="3.20.20.100:FF:000015">
    <property type="entry name" value="Oxidoreductase, aldo/keto reductase family"/>
    <property type="match status" value="1"/>
</dbReference>
<dbReference type="PRINTS" id="PR00069">
    <property type="entry name" value="ALDKETRDTASE"/>
</dbReference>
<dbReference type="CDD" id="cd19133">
    <property type="entry name" value="AKR_AKR5F1"/>
    <property type="match status" value="1"/>
</dbReference>
<evidence type="ECO:0000256" key="2">
    <source>
        <dbReference type="ARBA" id="ARBA00022857"/>
    </source>
</evidence>
<dbReference type="PROSITE" id="PS00798">
    <property type="entry name" value="ALDOKETO_REDUCTASE_1"/>
    <property type="match status" value="1"/>
</dbReference>